<keyword evidence="1" id="KW-0067">ATP-binding</keyword>
<dbReference type="Proteomes" id="UP000269847">
    <property type="component" value="Plasmid p.4"/>
</dbReference>
<dbReference type="EMBL" id="CP032612">
    <property type="protein sequence ID" value="AYF85174.1"/>
    <property type="molecule type" value="Genomic_DNA"/>
</dbReference>
<sequence length="293" mass="33635">MQRVAKSLDLKVNFHSDKCMKHSYEIGGQKFVKPVQMIEFKEQVVCPRCVVEENDRVLKEQANNHYKKIKRSKKFNMLTKHSIISNEEILEATLSNYRTECNETRTNKRLVEGIVESLKAGKVKNVFIVGVQGAGKSHLAYSILRELRDYFYGISDGEKDNDELTYSKMKSCLYVEIEQLMRLIKDSFNNKESKYTEEYCVDLLTSVDFLVLDDLGAESGSMNRTDEASNFIQRVLYAVTNGRQGKVTITTTNLSSGDIFKKYDKKLGSRILNKAEAIVFKETSDKRIEHLGF</sequence>
<dbReference type="SUPFAM" id="SSF52540">
    <property type="entry name" value="P-loop containing nucleoside triphosphate hydrolases"/>
    <property type="match status" value="1"/>
</dbReference>
<dbReference type="GO" id="GO:0006260">
    <property type="term" value="P:DNA replication"/>
    <property type="evidence" value="ECO:0007669"/>
    <property type="project" value="TreeGrafter"/>
</dbReference>
<dbReference type="RefSeq" id="WP_061885274.1">
    <property type="nucleotide sequence ID" value="NZ_CP014285.1"/>
</dbReference>
<proteinExistence type="predicted"/>
<dbReference type="InterPro" id="IPR003959">
    <property type="entry name" value="ATPase_AAA_core"/>
</dbReference>
<gene>
    <name evidence="1" type="ORF">D7J84_29275</name>
</gene>
<keyword evidence="1" id="KW-0614">Plasmid</keyword>
<evidence type="ECO:0000313" key="2">
    <source>
        <dbReference type="Proteomes" id="UP000269847"/>
    </source>
</evidence>
<dbReference type="GO" id="GO:0016887">
    <property type="term" value="F:ATP hydrolysis activity"/>
    <property type="evidence" value="ECO:0007669"/>
    <property type="project" value="InterPro"/>
</dbReference>
<keyword evidence="1" id="KW-0547">Nucleotide-binding</keyword>
<dbReference type="PANTHER" id="PTHR30050:SF8">
    <property type="entry name" value="PRIMOSOMAL PROTEIN DNAI"/>
    <property type="match status" value="1"/>
</dbReference>
<dbReference type="PANTHER" id="PTHR30050">
    <property type="entry name" value="CHROMOSOMAL REPLICATION INITIATOR PROTEIN DNAA"/>
    <property type="match status" value="1"/>
</dbReference>
<dbReference type="GO" id="GO:0005524">
    <property type="term" value="F:ATP binding"/>
    <property type="evidence" value="ECO:0007669"/>
    <property type="project" value="UniProtKB-KW"/>
</dbReference>
<reference evidence="1 2" key="1">
    <citation type="submission" date="2018-09" db="EMBL/GenBank/DDBJ databases">
        <title>Complete genome of Bacillus thuringiensis strain QZL38.</title>
        <authorList>
            <person name="Song F."/>
        </authorList>
    </citation>
    <scope>NUCLEOTIDE SEQUENCE [LARGE SCALE GENOMIC DNA]</scope>
    <source>
        <strain evidence="1 2">QZL38</strain>
        <plasmid evidence="1 2">p.4</plasmid>
    </source>
</reference>
<dbReference type="Pfam" id="PF00004">
    <property type="entry name" value="AAA"/>
    <property type="match status" value="1"/>
</dbReference>
<dbReference type="InterPro" id="IPR027417">
    <property type="entry name" value="P-loop_NTPase"/>
</dbReference>
<organism evidence="1 2">
    <name type="scientific">Bacillus thuringiensis</name>
    <dbReference type="NCBI Taxonomy" id="1428"/>
    <lineage>
        <taxon>Bacteria</taxon>
        <taxon>Bacillati</taxon>
        <taxon>Bacillota</taxon>
        <taxon>Bacilli</taxon>
        <taxon>Bacillales</taxon>
        <taxon>Bacillaceae</taxon>
        <taxon>Bacillus</taxon>
        <taxon>Bacillus cereus group</taxon>
    </lineage>
</organism>
<accession>A0A9W3YKY4</accession>
<protein>
    <submittedName>
        <fullName evidence="1">ATP-binding protein</fullName>
    </submittedName>
</protein>
<dbReference type="Gene3D" id="3.40.50.300">
    <property type="entry name" value="P-loop containing nucleotide triphosphate hydrolases"/>
    <property type="match status" value="1"/>
</dbReference>
<evidence type="ECO:0000313" key="1">
    <source>
        <dbReference type="EMBL" id="AYF85174.1"/>
    </source>
</evidence>
<dbReference type="AlphaFoldDB" id="A0A9W3YKY4"/>
<name>A0A9W3YKY4_BACTU</name>
<geneLocation type="plasmid" evidence="1 2">
    <name>p.4</name>
</geneLocation>